<dbReference type="OrthoDB" id="331746at2759"/>
<feature type="compositionally biased region" description="Low complexity" evidence="2">
    <location>
        <begin position="760"/>
        <end position="775"/>
    </location>
</feature>
<protein>
    <submittedName>
        <fullName evidence="3">Uncharacterized protein</fullName>
    </submittedName>
</protein>
<evidence type="ECO:0000256" key="1">
    <source>
        <dbReference type="SAM" id="Coils"/>
    </source>
</evidence>
<feature type="compositionally biased region" description="Basic and acidic residues" evidence="2">
    <location>
        <begin position="58"/>
        <end position="75"/>
    </location>
</feature>
<feature type="region of interest" description="Disordered" evidence="2">
    <location>
        <begin position="1"/>
        <end position="101"/>
    </location>
</feature>
<sequence>MRDKQHRHTQTAHPHSERQPTRALKNAGPPLIHHGCKQKSQANIKSATESCISKYRRNNGERLPVKESRPIEQRKQPTPTKSIGPMQVRKSHVDSGGTARRSSSVMCRTVTCLEIDTHTTTALLSQHAHDLMHIQVPGGVTTHRDTAYQSSDTEAETKGDKEHRSKKPQLMATCLDSPDKLLPCRSASLPAIEKTGGDLPYEGDDGSLVAFLTRSASFPHFNNTRPLQAFCNDPSIDSVLFGSEESGCRRGEGQSGSPNGDANKERLEFLVTKLFARAKMRSSIRSEAAAVKGERSVSPCASPFSSFPSLANPGHLQNDERWATVSAPAVKAERTSKMRRIAVEEKHVRTEVRDKGIQTEEPLRIGVSKSTGLPSSEKLAYQDQGRLSRDFCGGTRRTNASASVCRKSLCVSRLATNILREMWNQTHGILEAETWTEREYHDEAQKDGGDVATVTTAATQLSALGKARPKICTVLRTLACWPFTTEVADTLACRSVEEGRKGQHHESRNTERKSRGRDNALTSARRRALATCSRSRRCQRNVDDNGNELKRPEASWEAFGIGPTGCESVSSGLKAGAPARTWTTEEGDWLDSRLYSISLRGPDTNPLTSRRRHIETVSFPSRLVSDQENGDGKRKLSDEGGGGDTDGTGNRRELLGDTGREPATKGGQIRIPIKTEDHRRATQLGAVQKSQPERPIPSERHTARRNNNGESEAAGQRKSRRGENSAEKLSQTLQRRTSEHAQTGRPGCEVRPSIGQVGNRFSASDSSSRPSSSINRQRRLPSFSFMYCSARGHWVSPQPPVRPSQNAKRGSEHPAGTGVQRVAGLVPTISCEEHQLKLIPDTPCSGPSSLCYATEQANMSAALNALYPACSPALVSLASTNSPEIAARACPVPQIPGPLHSAFIHEGEQMCRRTPEGGLAPNERGISYATDTGEQEAGDAEDLKMLRAFLNAPLQDPGEFLRAPHEKGCPFAFLRMTHANAHTFQAETGTGAPENAENSSRILSAALPSLRTSSIEDHNPETRSTSSGGRTVASSTEGLRNLLDLWIEEGERLRREDAAAVRCFASSGRTGAPAAAELVSVGQACGKEEACGSSDSGPNEVATQAAGGSNLEGATRLPLVWPSSGVQESDADYTAPMQRTTHTPQTNEARAPNASVPAIVTVSVVQLSSFVPMSECERGLQHESRSMKNQGEEPEKFERIFAPPEGSFRSLPSLPPADRKEREITKGVQPQEDEQSAVDEAWEGENIFPSPGGWEAPFTDSSPPSCRGTCMLVRRSGGRFVVAEQALNSGAAAYGSAPGRIPDAIKAAKKKESEMKQSLARVAAKTEILLDRFERLERQRKVLEQLGKRERRRYRTAASQDLHESFFHEDFQLGSQFSVRQRGEGHEETTSFGEQTEWRRETKDSRRREFHRRVIGFFFRLLPRSVCR</sequence>
<feature type="compositionally biased region" description="Basic and acidic residues" evidence="2">
    <location>
        <begin position="649"/>
        <end position="663"/>
    </location>
</feature>
<name>A0A2A9MLY7_BESBE</name>
<comment type="caution">
    <text evidence="3">The sequence shown here is derived from an EMBL/GenBank/DDBJ whole genome shotgun (WGS) entry which is preliminary data.</text>
</comment>
<dbReference type="EMBL" id="NWUJ01000003">
    <property type="protein sequence ID" value="PFH36763.1"/>
    <property type="molecule type" value="Genomic_DNA"/>
</dbReference>
<dbReference type="RefSeq" id="XP_029220772.1">
    <property type="nucleotide sequence ID" value="XM_029363406.1"/>
</dbReference>
<feature type="region of interest" description="Disordered" evidence="2">
    <location>
        <begin position="144"/>
        <end position="167"/>
    </location>
</feature>
<keyword evidence="1" id="KW-0175">Coiled coil</keyword>
<feature type="compositionally biased region" description="Basic residues" evidence="2">
    <location>
        <begin position="1"/>
        <end position="10"/>
    </location>
</feature>
<feature type="compositionally biased region" description="Polar residues" evidence="2">
    <location>
        <begin position="1022"/>
        <end position="1034"/>
    </location>
</feature>
<feature type="coiled-coil region" evidence="1">
    <location>
        <begin position="1319"/>
        <end position="1353"/>
    </location>
</feature>
<proteinExistence type="predicted"/>
<feature type="region of interest" description="Disordered" evidence="2">
    <location>
        <begin position="795"/>
        <end position="817"/>
    </location>
</feature>
<accession>A0A2A9MLY7</accession>
<dbReference type="Proteomes" id="UP000224006">
    <property type="component" value="Chromosome III"/>
</dbReference>
<feature type="region of interest" description="Disordered" evidence="2">
    <location>
        <begin position="497"/>
        <end position="526"/>
    </location>
</feature>
<keyword evidence="4" id="KW-1185">Reference proteome</keyword>
<feature type="region of interest" description="Disordered" evidence="2">
    <location>
        <begin position="1380"/>
        <end position="1400"/>
    </location>
</feature>
<feature type="region of interest" description="Disordered" evidence="2">
    <location>
        <begin position="600"/>
        <end position="776"/>
    </location>
</feature>
<dbReference type="KEGG" id="bbes:BESB_049550"/>
<dbReference type="VEuPathDB" id="ToxoDB:BESB_049550"/>
<evidence type="ECO:0000313" key="4">
    <source>
        <dbReference type="Proteomes" id="UP000224006"/>
    </source>
</evidence>
<organism evidence="3 4">
    <name type="scientific">Besnoitia besnoiti</name>
    <name type="common">Apicomplexan protozoan</name>
    <dbReference type="NCBI Taxonomy" id="94643"/>
    <lineage>
        <taxon>Eukaryota</taxon>
        <taxon>Sar</taxon>
        <taxon>Alveolata</taxon>
        <taxon>Apicomplexa</taxon>
        <taxon>Conoidasida</taxon>
        <taxon>Coccidia</taxon>
        <taxon>Eucoccidiorida</taxon>
        <taxon>Eimeriorina</taxon>
        <taxon>Sarcocystidae</taxon>
        <taxon>Besnoitia</taxon>
    </lineage>
</organism>
<feature type="region of interest" description="Disordered" evidence="2">
    <location>
        <begin position="1010"/>
        <end position="1034"/>
    </location>
</feature>
<feature type="region of interest" description="Disordered" evidence="2">
    <location>
        <begin position="1178"/>
        <end position="1238"/>
    </location>
</feature>
<feature type="compositionally biased region" description="Basic and acidic residues" evidence="2">
    <location>
        <begin position="1178"/>
        <end position="1199"/>
    </location>
</feature>
<reference evidence="3 4" key="1">
    <citation type="submission" date="2017-09" db="EMBL/GenBank/DDBJ databases">
        <title>Genome sequencing of Besnoitia besnoiti strain Bb-Ger1.</title>
        <authorList>
            <person name="Schares G."/>
            <person name="Venepally P."/>
            <person name="Lorenzi H.A."/>
        </authorList>
    </citation>
    <scope>NUCLEOTIDE SEQUENCE [LARGE SCALE GENOMIC DNA]</scope>
    <source>
        <strain evidence="3 4">Bb-Ger1</strain>
    </source>
</reference>
<evidence type="ECO:0000256" key="2">
    <source>
        <dbReference type="SAM" id="MobiDB-lite"/>
    </source>
</evidence>
<feature type="compositionally biased region" description="Polar residues" evidence="2">
    <location>
        <begin position="38"/>
        <end position="51"/>
    </location>
</feature>
<evidence type="ECO:0000313" key="3">
    <source>
        <dbReference type="EMBL" id="PFH36763.1"/>
    </source>
</evidence>
<gene>
    <name evidence="3" type="ORF">BESB_049550</name>
</gene>
<feature type="region of interest" description="Disordered" evidence="2">
    <location>
        <begin position="242"/>
        <end position="263"/>
    </location>
</feature>
<dbReference type="GeneID" id="40309885"/>
<feature type="compositionally biased region" description="Basic and acidic residues" evidence="2">
    <location>
        <begin position="497"/>
        <end position="518"/>
    </location>
</feature>